<keyword evidence="1" id="KW-0732">Signal</keyword>
<protein>
    <recommendedName>
        <fullName evidence="5">VCBS repeat protein</fullName>
    </recommendedName>
</protein>
<keyword evidence="4" id="KW-1185">Reference proteome</keyword>
<evidence type="ECO:0000313" key="3">
    <source>
        <dbReference type="EMBL" id="MDR6532727.1"/>
    </source>
</evidence>
<dbReference type="SUPFAM" id="SSF69318">
    <property type="entry name" value="Integrin alpha N-terminal domain"/>
    <property type="match status" value="2"/>
</dbReference>
<evidence type="ECO:0000256" key="1">
    <source>
        <dbReference type="ARBA" id="ARBA00022729"/>
    </source>
</evidence>
<evidence type="ECO:0000256" key="2">
    <source>
        <dbReference type="SAM" id="MobiDB-lite"/>
    </source>
</evidence>
<reference evidence="3 4" key="1">
    <citation type="submission" date="2023-07" db="EMBL/GenBank/DDBJ databases">
        <title>Sorghum-associated microbial communities from plants grown in Nebraska, USA.</title>
        <authorList>
            <person name="Schachtman D."/>
        </authorList>
    </citation>
    <scope>NUCLEOTIDE SEQUENCE [LARGE SCALE GENOMIC DNA]</scope>
    <source>
        <strain evidence="3 4">DS2154</strain>
    </source>
</reference>
<sequence>MQIRPDQPAAKIDTNSGEATPPVTVLTGQGSVVVWDTSVPARVFSDVYTLYADVFDAAGALIRKVTVASSAAPASVDPRPQVVALTNGGFAVAWHATYGYVSEGAAFQTFDATGVATSAVFSIPNSVDGESIVALPNGGVALAWTQKQASGAVDAYTATFNSAGQVSATTQLTHLAATAHVDPPIVTALASGYAVSWISVLDAQTASVFTSIFNANGVEIGQPIAVSGPFSTTIKADLNVATTASGGFTLTWLENDGGANDIHRAVYAANGAQIAASEVVAHGRGVEVAALADGHQALAWVDGGVTFKILDADGHAITGPIAVTHDDTYGHVVGDIAVAAVGDGNQFVVSWTQTTAETGQQSELFVAVYDSTGHRVAEAVNIAGNPYYDESTPSIDTFSDGHFVIGWTSGRFFNDGYTPYVRNGVFKAELDPTVELSIGSVDLNGDGRSDVLMRNHEGDLGSYQLVGGQYQWSAPTHSLMTYSLVGVGDFNGDHATDVLFRNNISGDLGFNRMVDGQNVGYQAIGSSSTAYAVVATGDFDHNGTSDILFRGVSGDLGYYRMSEGAVVSWGQIGTLANTKAVAGVGDFDGDGDDDILYRTLGSGAGGGDLGFYHLQNGAVVGQTTIASSSPAYSVVGVADFDGDGSADILFRNDKTGDTGFYKIDHGQFVDWVSVGSSSAAYRVVNVGDFDINGSVDILFQNEFNHDLGYYALDHGHFVNWIGVATTADGFFGV</sequence>
<dbReference type="Gene3D" id="2.130.10.130">
    <property type="entry name" value="Integrin alpha, N-terminal"/>
    <property type="match status" value="1"/>
</dbReference>
<feature type="region of interest" description="Disordered" evidence="2">
    <location>
        <begin position="1"/>
        <end position="21"/>
    </location>
</feature>
<organism evidence="3 4">
    <name type="scientific">Caulobacter rhizosphaerae</name>
    <dbReference type="NCBI Taxonomy" id="2010972"/>
    <lineage>
        <taxon>Bacteria</taxon>
        <taxon>Pseudomonadati</taxon>
        <taxon>Pseudomonadota</taxon>
        <taxon>Alphaproteobacteria</taxon>
        <taxon>Caulobacterales</taxon>
        <taxon>Caulobacteraceae</taxon>
        <taxon>Caulobacter</taxon>
    </lineage>
</organism>
<dbReference type="EMBL" id="JAVDRL010000010">
    <property type="protein sequence ID" value="MDR6532727.1"/>
    <property type="molecule type" value="Genomic_DNA"/>
</dbReference>
<proteinExistence type="predicted"/>
<evidence type="ECO:0000313" key="4">
    <source>
        <dbReference type="Proteomes" id="UP001262754"/>
    </source>
</evidence>
<dbReference type="InterPro" id="IPR028994">
    <property type="entry name" value="Integrin_alpha_N"/>
</dbReference>
<dbReference type="Proteomes" id="UP001262754">
    <property type="component" value="Unassembled WGS sequence"/>
</dbReference>
<name>A0ABU1N2U4_9CAUL</name>
<comment type="caution">
    <text evidence="3">The sequence shown here is derived from an EMBL/GenBank/DDBJ whole genome shotgun (WGS) entry which is preliminary data.</text>
</comment>
<evidence type="ECO:0008006" key="5">
    <source>
        <dbReference type="Google" id="ProtNLM"/>
    </source>
</evidence>
<dbReference type="PANTHER" id="PTHR46580:SF4">
    <property type="entry name" value="ATP_GTP-BINDING PROTEIN"/>
    <property type="match status" value="1"/>
</dbReference>
<dbReference type="Pfam" id="PF13517">
    <property type="entry name" value="FG-GAP_3"/>
    <property type="match status" value="2"/>
</dbReference>
<gene>
    <name evidence="3" type="ORF">J2800_003487</name>
</gene>
<dbReference type="InterPro" id="IPR013517">
    <property type="entry name" value="FG-GAP"/>
</dbReference>
<dbReference type="PANTHER" id="PTHR46580">
    <property type="entry name" value="SENSOR KINASE-RELATED"/>
    <property type="match status" value="1"/>
</dbReference>
<dbReference type="RefSeq" id="WP_310033343.1">
    <property type="nucleotide sequence ID" value="NZ_JAVDRL010000010.1"/>
</dbReference>
<accession>A0ABU1N2U4</accession>